<feature type="non-terminal residue" evidence="2">
    <location>
        <position position="398"/>
    </location>
</feature>
<protein>
    <submittedName>
        <fullName evidence="2">Uncharacterized protein</fullName>
    </submittedName>
</protein>
<feature type="region of interest" description="Disordered" evidence="1">
    <location>
        <begin position="353"/>
        <end position="398"/>
    </location>
</feature>
<evidence type="ECO:0000313" key="2">
    <source>
        <dbReference type="EMBL" id="KAL0562911.1"/>
    </source>
</evidence>
<reference evidence="2 3" key="1">
    <citation type="submission" date="2024-02" db="EMBL/GenBank/DDBJ databases">
        <title>A draft genome for the cacao thread blight pathogen Marasmius crinis-equi.</title>
        <authorList>
            <person name="Cohen S.P."/>
            <person name="Baruah I.K."/>
            <person name="Amoako-Attah I."/>
            <person name="Bukari Y."/>
            <person name="Meinhardt L.W."/>
            <person name="Bailey B.A."/>
        </authorList>
    </citation>
    <scope>NUCLEOTIDE SEQUENCE [LARGE SCALE GENOMIC DNA]</scope>
    <source>
        <strain evidence="2 3">GH-76</strain>
    </source>
</reference>
<name>A0ABR3EJ43_9AGAR</name>
<proteinExistence type="predicted"/>
<comment type="caution">
    <text evidence="2">The sequence shown here is derived from an EMBL/GenBank/DDBJ whole genome shotgun (WGS) entry which is preliminary data.</text>
</comment>
<keyword evidence="3" id="KW-1185">Reference proteome</keyword>
<feature type="region of interest" description="Disordered" evidence="1">
    <location>
        <begin position="120"/>
        <end position="143"/>
    </location>
</feature>
<evidence type="ECO:0000313" key="3">
    <source>
        <dbReference type="Proteomes" id="UP001465976"/>
    </source>
</evidence>
<dbReference type="EMBL" id="JBAHYK010004260">
    <property type="protein sequence ID" value="KAL0562911.1"/>
    <property type="molecule type" value="Genomic_DNA"/>
</dbReference>
<accession>A0ABR3EJ43</accession>
<organism evidence="2 3">
    <name type="scientific">Marasmius crinis-equi</name>
    <dbReference type="NCBI Taxonomy" id="585013"/>
    <lineage>
        <taxon>Eukaryota</taxon>
        <taxon>Fungi</taxon>
        <taxon>Dikarya</taxon>
        <taxon>Basidiomycota</taxon>
        <taxon>Agaricomycotina</taxon>
        <taxon>Agaricomycetes</taxon>
        <taxon>Agaricomycetidae</taxon>
        <taxon>Agaricales</taxon>
        <taxon>Marasmiineae</taxon>
        <taxon>Marasmiaceae</taxon>
        <taxon>Marasmius</taxon>
    </lineage>
</organism>
<dbReference type="Proteomes" id="UP001465976">
    <property type="component" value="Unassembled WGS sequence"/>
</dbReference>
<sequence>MVHARQESTVSFASVSSYGFVLNNGVPDPFDFRLPSLQERPSSEDLSSISMSVDDTFSFLHHPSYRRQRVESDASSFYFNSATPSNACGHRRQESNMSVTSQCPPISLYNRSFGAHRRNESSASINSSLGMHGAGARNSWTRHRRGASADSVYSRFSAMQLGRPGIGDKMFDAPDYGAPLESITASPPESGMAERMANWTSYDYNYILDADQQSASAIEDSLFEKTGNRSSVDLESVFGYDDSASNQLLPPSHLRGRYYDQHARRWTRLSSVRWLCNPGFALRSCWEEEASTGSKGQREGDWSCKDPALHCVDIFLQVQRRAYDSGDKGLLERQSLEESVLMAEGEDLSISLGSMPVFSRPAPTSRSRSSTCTSLSSGAETPPFSASDGSSASKGSQS</sequence>
<feature type="compositionally biased region" description="Low complexity" evidence="1">
    <location>
        <begin position="385"/>
        <end position="398"/>
    </location>
</feature>
<gene>
    <name evidence="2" type="ORF">V5O48_019167</name>
</gene>
<evidence type="ECO:0000256" key="1">
    <source>
        <dbReference type="SAM" id="MobiDB-lite"/>
    </source>
</evidence>
<feature type="compositionally biased region" description="Low complexity" evidence="1">
    <location>
        <begin position="359"/>
        <end position="377"/>
    </location>
</feature>